<keyword evidence="4" id="KW-0804">Transcription</keyword>
<dbReference type="PANTHER" id="PTHR30126">
    <property type="entry name" value="HTH-TYPE TRANSCRIPTIONAL REGULATOR"/>
    <property type="match status" value="1"/>
</dbReference>
<dbReference type="EMBL" id="FWFY01000019">
    <property type="protein sequence ID" value="SLN70731.1"/>
    <property type="molecule type" value="Genomic_DNA"/>
</dbReference>
<feature type="domain" description="HTH lysR-type" evidence="5">
    <location>
        <begin position="1"/>
        <end position="58"/>
    </location>
</feature>
<dbReference type="PRINTS" id="PR00039">
    <property type="entry name" value="HTHLYSR"/>
</dbReference>
<dbReference type="Pfam" id="PF00126">
    <property type="entry name" value="HTH_1"/>
    <property type="match status" value="1"/>
</dbReference>
<keyword evidence="3 6" id="KW-0238">DNA-binding</keyword>
<dbReference type="PROSITE" id="PS50931">
    <property type="entry name" value="HTH_LYSR"/>
    <property type="match status" value="1"/>
</dbReference>
<proteinExistence type="inferred from homology"/>
<dbReference type="FunFam" id="1.10.10.10:FF:000001">
    <property type="entry name" value="LysR family transcriptional regulator"/>
    <property type="match status" value="1"/>
</dbReference>
<protein>
    <submittedName>
        <fullName evidence="6">DNA-binding transcriptional LysR family regulator</fullName>
    </submittedName>
    <submittedName>
        <fullName evidence="7">HTH-type transcriptional regulator GltR</fullName>
    </submittedName>
</protein>
<dbReference type="Gene3D" id="3.40.190.10">
    <property type="entry name" value="Periplasmic binding protein-like II"/>
    <property type="match status" value="1"/>
</dbReference>
<dbReference type="RefSeq" id="WP_085897865.1">
    <property type="nucleotide sequence ID" value="NZ_FWFY01000019.1"/>
</dbReference>
<comment type="similarity">
    <text evidence="1">Belongs to the LysR transcriptional regulatory family.</text>
</comment>
<dbReference type="PANTHER" id="PTHR30126:SF21">
    <property type="entry name" value="TRANSCRIPTIONAL REGULATOR-RELATED"/>
    <property type="match status" value="1"/>
</dbReference>
<dbReference type="GO" id="GO:0000976">
    <property type="term" value="F:transcription cis-regulatory region binding"/>
    <property type="evidence" value="ECO:0007669"/>
    <property type="project" value="TreeGrafter"/>
</dbReference>
<evidence type="ECO:0000313" key="6">
    <source>
        <dbReference type="EMBL" id="PSK80673.1"/>
    </source>
</evidence>
<evidence type="ECO:0000259" key="5">
    <source>
        <dbReference type="PROSITE" id="PS50931"/>
    </source>
</evidence>
<dbReference type="InterPro" id="IPR036390">
    <property type="entry name" value="WH_DNA-bd_sf"/>
</dbReference>
<dbReference type="GO" id="GO:0003700">
    <property type="term" value="F:DNA-binding transcription factor activity"/>
    <property type="evidence" value="ECO:0007669"/>
    <property type="project" value="InterPro"/>
</dbReference>
<dbReference type="Gene3D" id="1.10.10.10">
    <property type="entry name" value="Winged helix-like DNA-binding domain superfamily/Winged helix DNA-binding domain"/>
    <property type="match status" value="1"/>
</dbReference>
<dbReference type="SUPFAM" id="SSF53850">
    <property type="entry name" value="Periplasmic binding protein-like II"/>
    <property type="match status" value="1"/>
</dbReference>
<keyword evidence="2" id="KW-0805">Transcription regulation</keyword>
<evidence type="ECO:0000313" key="9">
    <source>
        <dbReference type="Proteomes" id="UP000240624"/>
    </source>
</evidence>
<evidence type="ECO:0000313" key="7">
    <source>
        <dbReference type="EMBL" id="SLN70731.1"/>
    </source>
</evidence>
<dbReference type="OrthoDB" id="9815174at2"/>
<dbReference type="InterPro" id="IPR036388">
    <property type="entry name" value="WH-like_DNA-bd_sf"/>
</dbReference>
<dbReference type="Proteomes" id="UP000240624">
    <property type="component" value="Unassembled WGS sequence"/>
</dbReference>
<sequence>MDTILVKTFLEVAATGSFVSASERLYVTPSAVSLRIQRLEQALGKRLFERSKAGAELTHAGHEFEKYALSLLKVWEEARQKVGIPEGFRKSLTIGAQFSLWPRLGFRWIDGLQATMPDLSLRLELGMPDRLTRFLTEGSMQVGLMYTPQLRPGLHAEKVMDDELVLAATWPEPTFDLTGRYAFINWGEEFVHAHSLAFPELTNPGLTLSLEALGAEFILDRHWAAYLPARYIYKHLDADSLHLVPGAPKFTLPLWSVWRDDLDPDLLGLAKETLAQATEAARDDQAVVMKKLRTISMQPEVATLGKTRKIIRENNSPQP</sequence>
<dbReference type="Pfam" id="PF03466">
    <property type="entry name" value="LysR_substrate"/>
    <property type="match status" value="1"/>
</dbReference>
<evidence type="ECO:0000256" key="2">
    <source>
        <dbReference type="ARBA" id="ARBA00023015"/>
    </source>
</evidence>
<keyword evidence="9" id="KW-1185">Reference proteome</keyword>
<reference evidence="6 9" key="2">
    <citation type="submission" date="2018-03" db="EMBL/GenBank/DDBJ databases">
        <title>Genomic Encyclopedia of Archaeal and Bacterial Type Strains, Phase II (KMG-II): from individual species to whole genera.</title>
        <authorList>
            <person name="Goeker M."/>
        </authorList>
    </citation>
    <scope>NUCLEOTIDE SEQUENCE [LARGE SCALE GENOMIC DNA]</scope>
    <source>
        <strain evidence="6 9">DSM 29956</strain>
    </source>
</reference>
<dbReference type="InterPro" id="IPR005119">
    <property type="entry name" value="LysR_subst-bd"/>
</dbReference>
<organism evidence="7 8">
    <name type="scientific">Limimaricola soesokkakensis</name>
    <dbReference type="NCBI Taxonomy" id="1343159"/>
    <lineage>
        <taxon>Bacteria</taxon>
        <taxon>Pseudomonadati</taxon>
        <taxon>Pseudomonadota</taxon>
        <taxon>Alphaproteobacteria</taxon>
        <taxon>Rhodobacterales</taxon>
        <taxon>Paracoccaceae</taxon>
        <taxon>Limimaricola</taxon>
    </lineage>
</organism>
<dbReference type="EMBL" id="PYGB01000020">
    <property type="protein sequence ID" value="PSK80673.1"/>
    <property type="molecule type" value="Genomic_DNA"/>
</dbReference>
<gene>
    <name evidence="7" type="primary">gltR_3</name>
    <name evidence="6" type="ORF">CLV79_12015</name>
    <name evidence="7" type="ORF">LOS8367_03570</name>
</gene>
<dbReference type="AlphaFoldDB" id="A0A1X7A4X8"/>
<name>A0A1X7A4X8_9RHOB</name>
<evidence type="ECO:0000256" key="4">
    <source>
        <dbReference type="ARBA" id="ARBA00023163"/>
    </source>
</evidence>
<dbReference type="Proteomes" id="UP000193495">
    <property type="component" value="Unassembled WGS sequence"/>
</dbReference>
<evidence type="ECO:0000313" key="8">
    <source>
        <dbReference type="Proteomes" id="UP000193495"/>
    </source>
</evidence>
<accession>A0A1X7A4X8</accession>
<dbReference type="InterPro" id="IPR000847">
    <property type="entry name" value="LysR_HTH_N"/>
</dbReference>
<evidence type="ECO:0000256" key="3">
    <source>
        <dbReference type="ARBA" id="ARBA00023125"/>
    </source>
</evidence>
<reference evidence="7 8" key="1">
    <citation type="submission" date="2017-03" db="EMBL/GenBank/DDBJ databases">
        <authorList>
            <person name="Afonso C.L."/>
            <person name="Miller P.J."/>
            <person name="Scott M.A."/>
            <person name="Spackman E."/>
            <person name="Goraichik I."/>
            <person name="Dimitrov K.M."/>
            <person name="Suarez D.L."/>
            <person name="Swayne D.E."/>
        </authorList>
    </citation>
    <scope>NUCLEOTIDE SEQUENCE [LARGE SCALE GENOMIC DNA]</scope>
    <source>
        <strain evidence="7 8">CECT 8367</strain>
    </source>
</reference>
<evidence type="ECO:0000256" key="1">
    <source>
        <dbReference type="ARBA" id="ARBA00009437"/>
    </source>
</evidence>
<dbReference type="SUPFAM" id="SSF46785">
    <property type="entry name" value="Winged helix' DNA-binding domain"/>
    <property type="match status" value="1"/>
</dbReference>